<keyword evidence="4 5" id="KW-0067">ATP-binding</keyword>
<dbReference type="AlphaFoldDB" id="A0A480B9M6"/>
<feature type="binding site" evidence="5">
    <location>
        <begin position="213"/>
        <end position="220"/>
    </location>
    <ligand>
        <name>ATP</name>
        <dbReference type="ChEBI" id="CHEBI:30616"/>
    </ligand>
</feature>
<keyword evidence="8" id="KW-1185">Reference proteome</keyword>
<dbReference type="PROSITE" id="PS51198">
    <property type="entry name" value="UVRD_HELICASE_ATP_BIND"/>
    <property type="match status" value="1"/>
</dbReference>
<dbReference type="InterPro" id="IPR000212">
    <property type="entry name" value="DNA_helicase_UvrD/REP"/>
</dbReference>
<dbReference type="InterPro" id="IPR027417">
    <property type="entry name" value="P-loop_NTPase"/>
</dbReference>
<dbReference type="GO" id="GO:0003677">
    <property type="term" value="F:DNA binding"/>
    <property type="evidence" value="ECO:0007669"/>
    <property type="project" value="InterPro"/>
</dbReference>
<reference evidence="7 8" key="1">
    <citation type="submission" date="2019-03" db="EMBL/GenBank/DDBJ databases">
        <title>Draft genome sequences of two Veillonella tobetsuensis clinical isolates from intraoperative bronchial fluids of elderly patients with pulmonary carcinoma.</title>
        <authorList>
            <person name="Akiyama T."/>
        </authorList>
    </citation>
    <scope>NUCLEOTIDE SEQUENCE [LARGE SCALE GENOMIC DNA]</scope>
    <source>
        <strain evidence="7 8">PAGU 1579</strain>
    </source>
</reference>
<sequence length="983" mass="114036">MSNKIIVTPNWIGKILGKLKSLTIIDNLLNIEFSNGDKKNIEVKDFWDKPILKEYFWGSRLCLNVRGVILTFSFLNGKNSKFLYDELSKTWFINNEKYIKKITNRFYDLTEREFLRDSNIDEVGGLVNKTKDFIDKYKDTVLSGMNMEDTNRINFVLNQYPISHEKVETLRKLYETLKLEERESFFDTVEKNPLTENQRLSVIRNNDINLVLAAAGTGKTSVMVAKVLDLIDSGCAKADEVLALAYNRDAAVEVKQRFDERKKSAGLAFKDVPRISTFHALGLQIIKDCGRNVTISKMATDEKLLIAWFKEWLKVYLLQNPDNLNEFIKLLYQPVDAFTFSNKEEYDSYIRDNEYRSINGEKVKGYQELLIANWFTMHNVQYRYEEKYVPKRRVEIGFDYRPDFYLGNGIYLEHFGINRDGTTRADIDDKEYNETILKKRALHEEYETTLLETYHYNWVENQLYERLESLMIEAGIELREIDGEELLECLNKSGLFEEASNRYIKCLQAIRTERLSRSDVKKRLEDAKIVYAEEYTKFLMSVHEAYISKLQSENEIDFDDMIILATDLVNSGEFKPKWKHILVDEFQDISMARLEFIQAIYNKGPRPIWTVVGDDWQSIYRFSGGKLEITTQFEKKIGSHTISILDKTYRYNNSIADTAGTFIMENPEQYEKNIETHTKVDSSCIYLYDTYVEDGEDILNRLNKSINKAKKKYNYVLEKSKSDSDEEFEITGTSLRAYKIAKAIKAKNPKAKIAILARYNYILNNVKEILKDEDILFWTFHGAKGLEADYCILLGFFRGKVGFPNENHDDAVLEALLPSLDDYPHSEERRLFYVALTRAKKESHIVVNSDEPSVFIEELLSSKYQVNIESSRLYAKNRSIYKCNHCTTGYYILHDGPYGKYYTCSAKVSCPSRPRVCDICGAPSIDYETKSICQNPKCGHTIEICDVCGRPMKIRKGLYGTFLGCTGYGVKGEHCTNTRALTK</sequence>
<dbReference type="Pfam" id="PF00580">
    <property type="entry name" value="UvrD-helicase"/>
    <property type="match status" value="1"/>
</dbReference>
<dbReference type="EMBL" id="BJCR01000079">
    <property type="protein sequence ID" value="GCL69980.1"/>
    <property type="molecule type" value="Genomic_DNA"/>
</dbReference>
<evidence type="ECO:0000256" key="2">
    <source>
        <dbReference type="ARBA" id="ARBA00022801"/>
    </source>
</evidence>
<feature type="domain" description="UvrD-like helicase ATP-binding" evidence="6">
    <location>
        <begin position="192"/>
        <end position="652"/>
    </location>
</feature>
<dbReference type="RefSeq" id="WP_137662359.1">
    <property type="nucleotide sequence ID" value="NZ_BJCR01000079.1"/>
</dbReference>
<dbReference type="Proteomes" id="UP000303581">
    <property type="component" value="Unassembled WGS sequence"/>
</dbReference>
<gene>
    <name evidence="7" type="ORF">PAGU1579_17490</name>
</gene>
<dbReference type="SUPFAM" id="SSF57783">
    <property type="entry name" value="Zinc beta-ribbon"/>
    <property type="match status" value="1"/>
</dbReference>
<name>A0A480B9M6_9FIRM</name>
<dbReference type="GO" id="GO:0043138">
    <property type="term" value="F:3'-5' DNA helicase activity"/>
    <property type="evidence" value="ECO:0007669"/>
    <property type="project" value="TreeGrafter"/>
</dbReference>
<organism evidence="7 8">
    <name type="scientific">Veillonella tobetsuensis</name>
    <dbReference type="NCBI Taxonomy" id="1110546"/>
    <lineage>
        <taxon>Bacteria</taxon>
        <taxon>Bacillati</taxon>
        <taxon>Bacillota</taxon>
        <taxon>Negativicutes</taxon>
        <taxon>Veillonellales</taxon>
        <taxon>Veillonellaceae</taxon>
        <taxon>Veillonella</taxon>
    </lineage>
</organism>
<dbReference type="Gene3D" id="3.40.50.300">
    <property type="entry name" value="P-loop containing nucleotide triphosphate hydrolases"/>
    <property type="match status" value="3"/>
</dbReference>
<protein>
    <recommendedName>
        <fullName evidence="6">UvrD-like helicase ATP-binding domain-containing protein</fullName>
    </recommendedName>
</protein>
<keyword evidence="3 5" id="KW-0347">Helicase</keyword>
<evidence type="ECO:0000256" key="4">
    <source>
        <dbReference type="ARBA" id="ARBA00022840"/>
    </source>
</evidence>
<evidence type="ECO:0000313" key="7">
    <source>
        <dbReference type="EMBL" id="GCL69980.1"/>
    </source>
</evidence>
<keyword evidence="2 5" id="KW-0378">Hydrolase</keyword>
<evidence type="ECO:0000259" key="6">
    <source>
        <dbReference type="PROSITE" id="PS51198"/>
    </source>
</evidence>
<dbReference type="SUPFAM" id="SSF52540">
    <property type="entry name" value="P-loop containing nucleoside triphosphate hydrolases"/>
    <property type="match status" value="1"/>
</dbReference>
<evidence type="ECO:0000256" key="5">
    <source>
        <dbReference type="PROSITE-ProRule" id="PRU00560"/>
    </source>
</evidence>
<dbReference type="InterPro" id="IPR014016">
    <property type="entry name" value="UvrD-like_ATP-bd"/>
</dbReference>
<evidence type="ECO:0000313" key="8">
    <source>
        <dbReference type="Proteomes" id="UP000303581"/>
    </source>
</evidence>
<dbReference type="Gene3D" id="3.30.65.10">
    <property type="entry name" value="Bacterial Topoisomerase I, domain 1"/>
    <property type="match status" value="1"/>
</dbReference>
<comment type="caution">
    <text evidence="7">The sequence shown here is derived from an EMBL/GenBank/DDBJ whole genome shotgun (WGS) entry which is preliminary data.</text>
</comment>
<accession>A0A480B9M6</accession>
<evidence type="ECO:0000256" key="1">
    <source>
        <dbReference type="ARBA" id="ARBA00022741"/>
    </source>
</evidence>
<dbReference type="PANTHER" id="PTHR11070">
    <property type="entry name" value="UVRD / RECB / PCRA DNA HELICASE FAMILY MEMBER"/>
    <property type="match status" value="1"/>
</dbReference>
<evidence type="ECO:0000256" key="3">
    <source>
        <dbReference type="ARBA" id="ARBA00022806"/>
    </source>
</evidence>
<dbReference type="GO" id="GO:0005829">
    <property type="term" value="C:cytosol"/>
    <property type="evidence" value="ECO:0007669"/>
    <property type="project" value="TreeGrafter"/>
</dbReference>
<keyword evidence="1 5" id="KW-0547">Nucleotide-binding</keyword>
<dbReference type="PANTHER" id="PTHR11070:SF63">
    <property type="entry name" value="DNA HELICASE IV"/>
    <property type="match status" value="1"/>
</dbReference>
<dbReference type="GO" id="GO:0000725">
    <property type="term" value="P:recombinational repair"/>
    <property type="evidence" value="ECO:0007669"/>
    <property type="project" value="TreeGrafter"/>
</dbReference>
<proteinExistence type="predicted"/>
<dbReference type="GO" id="GO:0005524">
    <property type="term" value="F:ATP binding"/>
    <property type="evidence" value="ECO:0007669"/>
    <property type="project" value="UniProtKB-UniRule"/>
</dbReference>
<dbReference type="GO" id="GO:0016787">
    <property type="term" value="F:hydrolase activity"/>
    <property type="evidence" value="ECO:0007669"/>
    <property type="project" value="UniProtKB-UniRule"/>
</dbReference>